<dbReference type="Pfam" id="PF14226">
    <property type="entry name" value="DIOX_N"/>
    <property type="match status" value="1"/>
</dbReference>
<reference evidence="8" key="1">
    <citation type="submission" date="2020-03" db="EMBL/GenBank/DDBJ databases">
        <title>A high-quality chromosome-level genome assembly of a woody plant with both climbing and erect habits, Rhamnella rubrinervis.</title>
        <authorList>
            <person name="Lu Z."/>
            <person name="Yang Y."/>
            <person name="Zhu X."/>
            <person name="Sun Y."/>
        </authorList>
    </citation>
    <scope>NUCLEOTIDE SEQUENCE</scope>
    <source>
        <strain evidence="8">BYM</strain>
        <tissue evidence="8">Leaf</tissue>
    </source>
</reference>
<dbReference type="GO" id="GO:0051213">
    <property type="term" value="F:dioxygenase activity"/>
    <property type="evidence" value="ECO:0007669"/>
    <property type="project" value="UniProtKB-ARBA"/>
</dbReference>
<evidence type="ECO:0000259" key="7">
    <source>
        <dbReference type="PROSITE" id="PS51471"/>
    </source>
</evidence>
<evidence type="ECO:0000313" key="8">
    <source>
        <dbReference type="EMBL" id="KAF3456814.1"/>
    </source>
</evidence>
<dbReference type="InterPro" id="IPR027443">
    <property type="entry name" value="IPNS-like_sf"/>
</dbReference>
<evidence type="ECO:0000256" key="6">
    <source>
        <dbReference type="RuleBase" id="RU003682"/>
    </source>
</evidence>
<evidence type="ECO:0000256" key="3">
    <source>
        <dbReference type="ARBA" id="ARBA00022723"/>
    </source>
</evidence>
<organism evidence="8 9">
    <name type="scientific">Rhamnella rubrinervis</name>
    <dbReference type="NCBI Taxonomy" id="2594499"/>
    <lineage>
        <taxon>Eukaryota</taxon>
        <taxon>Viridiplantae</taxon>
        <taxon>Streptophyta</taxon>
        <taxon>Embryophyta</taxon>
        <taxon>Tracheophyta</taxon>
        <taxon>Spermatophyta</taxon>
        <taxon>Magnoliopsida</taxon>
        <taxon>eudicotyledons</taxon>
        <taxon>Gunneridae</taxon>
        <taxon>Pentapetalae</taxon>
        <taxon>rosids</taxon>
        <taxon>fabids</taxon>
        <taxon>Rosales</taxon>
        <taxon>Rhamnaceae</taxon>
        <taxon>rhamnoid group</taxon>
        <taxon>Rhamneae</taxon>
        <taxon>Rhamnella</taxon>
    </lineage>
</organism>
<dbReference type="InterPro" id="IPR044861">
    <property type="entry name" value="IPNS-like_FE2OG_OXY"/>
</dbReference>
<dbReference type="SUPFAM" id="SSF51197">
    <property type="entry name" value="Clavaminate synthase-like"/>
    <property type="match status" value="1"/>
</dbReference>
<keyword evidence="5 6" id="KW-0408">Iron</keyword>
<proteinExistence type="inferred from homology"/>
<keyword evidence="3 6" id="KW-0479">Metal-binding</keyword>
<comment type="similarity">
    <text evidence="2 6">Belongs to the iron/ascorbate-dependent oxidoreductase family.</text>
</comment>
<evidence type="ECO:0000313" key="9">
    <source>
        <dbReference type="Proteomes" id="UP000796880"/>
    </source>
</evidence>
<evidence type="ECO:0000256" key="2">
    <source>
        <dbReference type="ARBA" id="ARBA00008056"/>
    </source>
</evidence>
<accession>A0A8K0MSW2</accession>
<gene>
    <name evidence="8" type="ORF">FNV43_RR01468</name>
</gene>
<dbReference type="PANTHER" id="PTHR10209">
    <property type="entry name" value="OXIDOREDUCTASE, 2OG-FE II OXYGENASE FAMILY PROTEIN"/>
    <property type="match status" value="1"/>
</dbReference>
<dbReference type="Proteomes" id="UP000796880">
    <property type="component" value="Unassembled WGS sequence"/>
</dbReference>
<dbReference type="PANTHER" id="PTHR10209:SF884">
    <property type="entry name" value="1-AMINOCYCLOPROPANE-1-CARBOXYLATE OXIDASE HOMOLOG 1-LIKE"/>
    <property type="match status" value="1"/>
</dbReference>
<dbReference type="Pfam" id="PF03171">
    <property type="entry name" value="2OG-FeII_Oxy"/>
    <property type="match status" value="1"/>
</dbReference>
<dbReference type="InterPro" id="IPR005123">
    <property type="entry name" value="Oxoglu/Fe-dep_dioxygenase_dom"/>
</dbReference>
<evidence type="ECO:0000256" key="1">
    <source>
        <dbReference type="ARBA" id="ARBA00001962"/>
    </source>
</evidence>
<dbReference type="FunFam" id="2.60.120.330:FF:000005">
    <property type="entry name" value="1-aminocyclopropane-1-carboxylate oxidase homolog 1"/>
    <property type="match status" value="1"/>
</dbReference>
<dbReference type="EMBL" id="VOIH02000001">
    <property type="protein sequence ID" value="KAF3456814.1"/>
    <property type="molecule type" value="Genomic_DNA"/>
</dbReference>
<keyword evidence="9" id="KW-1185">Reference proteome</keyword>
<dbReference type="GO" id="GO:0046872">
    <property type="term" value="F:metal ion binding"/>
    <property type="evidence" value="ECO:0007669"/>
    <property type="project" value="UniProtKB-KW"/>
</dbReference>
<dbReference type="PROSITE" id="PS51471">
    <property type="entry name" value="FE2OG_OXY"/>
    <property type="match status" value="1"/>
</dbReference>
<feature type="domain" description="Fe2OG dioxygenase" evidence="7">
    <location>
        <begin position="225"/>
        <end position="326"/>
    </location>
</feature>
<dbReference type="Gene3D" id="2.60.120.330">
    <property type="entry name" value="B-lactam Antibiotic, Isopenicillin N Synthase, Chain"/>
    <property type="match status" value="1"/>
</dbReference>
<comment type="cofactor">
    <cofactor evidence="1">
        <name>Fe cation</name>
        <dbReference type="ChEBI" id="CHEBI:24875"/>
    </cofactor>
</comment>
<evidence type="ECO:0000256" key="5">
    <source>
        <dbReference type="ARBA" id="ARBA00023004"/>
    </source>
</evidence>
<evidence type="ECO:0000256" key="4">
    <source>
        <dbReference type="ARBA" id="ARBA00023002"/>
    </source>
</evidence>
<keyword evidence="4 6" id="KW-0560">Oxidoreductase</keyword>
<sequence>MEVTSFQHIAKDVDNESVYDRERELKALDDSKIGVKGLVDAGLLKIPRMFIHEQQRVISKTSSGDDGHEAKLSIPMIDLQGIDKDENVRREVIDQVRYACENWGFFQVVNHGIPVSVLDGIIDGVRRFHEEDPEVKKAFYGRDYTSKKVTYNTNFDLYEAPATNWRDSLNCFMAPTRPDPEDLPAVCREIVLDYSDKVMALGSTLFQMVSEALGLNPNHLNEIGCSDGLVLIGHYYPPCPEPDLTLGLSHHSDSSFLTVLLQDQIGGLQVLHDNQWVDVKPIHGALVINVGDLLQLISNDKFISVNHRVLAQNVGARISIACFLRTEIPSKNSSRLFGPIKELISTENPPIYRGTTVKDFMAHYCSKGLDGVSALEYLKL</sequence>
<name>A0A8K0MSW2_9ROSA</name>
<comment type="caution">
    <text evidence="8">The sequence shown here is derived from an EMBL/GenBank/DDBJ whole genome shotgun (WGS) entry which is preliminary data.</text>
</comment>
<dbReference type="InterPro" id="IPR026992">
    <property type="entry name" value="DIOX_N"/>
</dbReference>
<dbReference type="OrthoDB" id="288590at2759"/>
<protein>
    <recommendedName>
        <fullName evidence="7">Fe2OG dioxygenase domain-containing protein</fullName>
    </recommendedName>
</protein>
<dbReference type="AlphaFoldDB" id="A0A8K0MSW2"/>